<dbReference type="RefSeq" id="XP_001218697.1">
    <property type="nucleotide sequence ID" value="XM_001218696.1"/>
</dbReference>
<evidence type="ECO:0008006" key="4">
    <source>
        <dbReference type="Google" id="ProtNLM"/>
    </source>
</evidence>
<organism evidence="2 3">
    <name type="scientific">Aspergillus terreus (strain NIH 2624 / FGSC A1156)</name>
    <dbReference type="NCBI Taxonomy" id="341663"/>
    <lineage>
        <taxon>Eukaryota</taxon>
        <taxon>Fungi</taxon>
        <taxon>Dikarya</taxon>
        <taxon>Ascomycota</taxon>
        <taxon>Pezizomycotina</taxon>
        <taxon>Eurotiomycetes</taxon>
        <taxon>Eurotiomycetidae</taxon>
        <taxon>Eurotiales</taxon>
        <taxon>Aspergillaceae</taxon>
        <taxon>Aspergillus</taxon>
        <taxon>Aspergillus subgen. Circumdati</taxon>
    </lineage>
</organism>
<reference evidence="3" key="1">
    <citation type="submission" date="2005-09" db="EMBL/GenBank/DDBJ databases">
        <title>Annotation of the Aspergillus terreus NIH2624 genome.</title>
        <authorList>
            <person name="Birren B.W."/>
            <person name="Lander E.S."/>
            <person name="Galagan J.E."/>
            <person name="Nusbaum C."/>
            <person name="Devon K."/>
            <person name="Henn M."/>
            <person name="Ma L.-J."/>
            <person name="Jaffe D.B."/>
            <person name="Butler J."/>
            <person name="Alvarez P."/>
            <person name="Gnerre S."/>
            <person name="Grabherr M."/>
            <person name="Kleber M."/>
            <person name="Mauceli E.W."/>
            <person name="Brockman W."/>
            <person name="Rounsley S."/>
            <person name="Young S.K."/>
            <person name="LaButti K."/>
            <person name="Pushparaj V."/>
            <person name="DeCaprio D."/>
            <person name="Crawford M."/>
            <person name="Koehrsen M."/>
            <person name="Engels R."/>
            <person name="Montgomery P."/>
            <person name="Pearson M."/>
            <person name="Howarth C."/>
            <person name="Larson L."/>
            <person name="Luoma S."/>
            <person name="White J."/>
            <person name="Alvarado L."/>
            <person name="Kodira C.D."/>
            <person name="Zeng Q."/>
            <person name="Oleary S."/>
            <person name="Yandava C."/>
            <person name="Denning D.W."/>
            <person name="Nierman W.C."/>
            <person name="Milne T."/>
            <person name="Madden K."/>
        </authorList>
    </citation>
    <scope>NUCLEOTIDE SEQUENCE [LARGE SCALE GENOMIC DNA]</scope>
    <source>
        <strain evidence="3">NIH 2624 / FGSC A1156</strain>
    </source>
</reference>
<evidence type="ECO:0000313" key="3">
    <source>
        <dbReference type="Proteomes" id="UP000007963"/>
    </source>
</evidence>
<dbReference type="Proteomes" id="UP000007963">
    <property type="component" value="Unassembled WGS sequence"/>
</dbReference>
<protein>
    <recommendedName>
        <fullName evidence="4">BTB domain-containing protein</fullName>
    </recommendedName>
</protein>
<name>Q0C7I5_ASPTN</name>
<dbReference type="GeneID" id="4354674"/>
<feature type="region of interest" description="Disordered" evidence="1">
    <location>
        <begin position="95"/>
        <end position="161"/>
    </location>
</feature>
<dbReference type="InterPro" id="IPR011333">
    <property type="entry name" value="SKP1/BTB/POZ_sf"/>
</dbReference>
<feature type="compositionally biased region" description="Basic residues" evidence="1">
    <location>
        <begin position="1"/>
        <end position="14"/>
    </location>
</feature>
<dbReference type="CDD" id="cd18186">
    <property type="entry name" value="BTB_POZ_ZBTB_KLHL-like"/>
    <property type="match status" value="1"/>
</dbReference>
<feature type="compositionally biased region" description="Acidic residues" evidence="1">
    <location>
        <begin position="109"/>
        <end position="125"/>
    </location>
</feature>
<dbReference type="PANTHER" id="PTHR47843">
    <property type="entry name" value="BTB DOMAIN-CONTAINING PROTEIN-RELATED"/>
    <property type="match status" value="1"/>
</dbReference>
<evidence type="ECO:0000313" key="2">
    <source>
        <dbReference type="EMBL" id="EAU29346.1"/>
    </source>
</evidence>
<dbReference type="OrthoDB" id="6359816at2759"/>
<accession>Q0C7I5</accession>
<dbReference type="EMBL" id="CH476610">
    <property type="protein sequence ID" value="EAU29346.1"/>
    <property type="molecule type" value="Genomic_DNA"/>
</dbReference>
<dbReference type="AlphaFoldDB" id="Q0C7I5"/>
<feature type="compositionally biased region" description="Basic and acidic residues" evidence="1">
    <location>
        <begin position="144"/>
        <end position="161"/>
    </location>
</feature>
<dbReference type="HOGENOM" id="CLU_057752_0_0_1"/>
<evidence type="ECO:0000256" key="1">
    <source>
        <dbReference type="SAM" id="MobiDB-lite"/>
    </source>
</evidence>
<dbReference type="VEuPathDB" id="FungiDB:ATEG_10349"/>
<dbReference type="STRING" id="341663.Q0C7I5"/>
<dbReference type="Gene3D" id="3.30.710.10">
    <property type="entry name" value="Potassium Channel Kv1.1, Chain A"/>
    <property type="match status" value="1"/>
</dbReference>
<feature type="region of interest" description="Disordered" evidence="1">
    <location>
        <begin position="1"/>
        <end position="20"/>
    </location>
</feature>
<sequence>MAQTPKKRTKRKAAKSPSNCPAAKIGRIARGFHLQDRYSDLTIVCGDREFPAHRLVESSGRIEIHDTDSVLVEKTLEFLYTGDYTPDLTNYVPFRLASPSPGREKDQSPEEEAFEPEASEVELVETEPANHDPANDDPAEEDTPNDKAPEAEKAEDPKGTDDMARFEPCFHVLMHEQGHYFQIQGLRRKARDHFRRSFLAGEPVQEPLVAVIYQAYRSRPVWDTLKGVMFATIINKAESVYKCEPIPSSIFRELPDFAQDLADATLDYLAQIPDRPSVSYAGGGSECSYSS</sequence>
<dbReference type="SUPFAM" id="SSF54695">
    <property type="entry name" value="POZ domain"/>
    <property type="match status" value="1"/>
</dbReference>
<dbReference type="PANTHER" id="PTHR47843:SF5">
    <property type="entry name" value="BTB_POZ DOMAIN PROTEIN"/>
    <property type="match status" value="1"/>
</dbReference>
<gene>
    <name evidence="2" type="ORF">ATEG_10349</name>
</gene>
<proteinExistence type="predicted"/>